<dbReference type="Gene3D" id="3.20.20.80">
    <property type="entry name" value="Glycosidases"/>
    <property type="match status" value="1"/>
</dbReference>
<dbReference type="CDD" id="cd11326">
    <property type="entry name" value="AmyAc_Glg_debranch"/>
    <property type="match status" value="1"/>
</dbReference>
<dbReference type="Pfam" id="PF02922">
    <property type="entry name" value="CBM_48"/>
    <property type="match status" value="1"/>
</dbReference>
<keyword evidence="4" id="KW-0326">Glycosidase</keyword>
<dbReference type="InterPro" id="IPR006047">
    <property type="entry name" value="GH13_cat_dom"/>
</dbReference>
<evidence type="ECO:0000259" key="5">
    <source>
        <dbReference type="SMART" id="SM00642"/>
    </source>
</evidence>
<dbReference type="InterPro" id="IPR004193">
    <property type="entry name" value="Glyco_hydro_13_N"/>
</dbReference>
<dbReference type="EMBL" id="CP069362">
    <property type="protein sequence ID" value="WGS64527.1"/>
    <property type="molecule type" value="Genomic_DNA"/>
</dbReference>
<gene>
    <name evidence="6" type="primary">glgX</name>
    <name evidence="6" type="ORF">JRV97_09140</name>
</gene>
<proteinExistence type="inferred from homology"/>
<evidence type="ECO:0000256" key="3">
    <source>
        <dbReference type="ARBA" id="ARBA00022946"/>
    </source>
</evidence>
<dbReference type="SMART" id="SM00642">
    <property type="entry name" value="Aamy"/>
    <property type="match status" value="1"/>
</dbReference>
<dbReference type="InterPro" id="IPR011837">
    <property type="entry name" value="Glycogen_debranch_GlgX"/>
</dbReference>
<dbReference type="CDD" id="cd02856">
    <property type="entry name" value="E_set_GDE_Isoamylase_N"/>
    <property type="match status" value="1"/>
</dbReference>
<evidence type="ECO:0000256" key="4">
    <source>
        <dbReference type="ARBA" id="ARBA00023295"/>
    </source>
</evidence>
<evidence type="ECO:0000256" key="1">
    <source>
        <dbReference type="ARBA" id="ARBA00008061"/>
    </source>
</evidence>
<evidence type="ECO:0000313" key="7">
    <source>
        <dbReference type="Proteomes" id="UP001232493"/>
    </source>
</evidence>
<dbReference type="PANTHER" id="PTHR43002">
    <property type="entry name" value="GLYCOGEN DEBRANCHING ENZYME"/>
    <property type="match status" value="1"/>
</dbReference>
<protein>
    <submittedName>
        <fullName evidence="6">Glycogen debranching protein GlgX</fullName>
    </submittedName>
</protein>
<sequence>MENYFYYDNPDKSVPLKTERGFPKLGATVDAGGVNFALFTKNGKNVSLELYQNFYDDEPSHVFHLHPVKNKTGNIWHIYIHGIKHGQFYGWRVDGIYDPMNGYRFNKYKLLSDPYAKAISGSYNWDEDSVYGYDKNSSLLDLSFSTIDSAKSPTKSIVIDDSVYDWEDDVHPRIPLKDLIIYEMNIRLYTMNPNSSVMSRGTFKGIIEKLDYLKELGVNAIELMPIFEFNPNSIIRTNPITGERLKDVWGYNPLSFFAVTGNYSDGLKIGEQVFLFKDFVKILHKEGFEIILDVVYNHTGEGNELGPTLSFRGLDNPIYYILSKNKRYYENYSGCGNTFNCNHTVVKNLIIDSLRYWVTEMHVDGFRFDLASILGRDTNGNWIGDLSLLKDIAEDPIISDSKLIAEGWDAAGGYFLGSFPEGWAEWNGKFRDSVRKFVKGDKGLVGEIACRIAGSEDLYGNKSPVASVNFITSHDGFTMWDLVSYNKKHNEENGENNNDGANDNYSFNYGVEGETNDENILNIRKRQIKNFFTILMISQGTPMIYMGDEFCRTQYGNNNAYCQDTIKNWVDWERKEKFQDIFRFVRHLINFRKSHHTLRREHFFTGKDYTGDGIPDITWHGVNLYQPDFSYNSKSLAFMISGIDFVNQDVPPDNDIYVALNFYEKDLEFTLPKLHNKNWFRVIDTYFDSPNDFLEFPQKVTNYYTVKSKSIIVLISK</sequence>
<reference evidence="6 7" key="1">
    <citation type="submission" date="2021-02" db="EMBL/GenBank/DDBJ databases">
        <title>Characterization of Marinitoga sp. nov. str. BP5-C20A.</title>
        <authorList>
            <person name="Erauso G."/>
            <person name="Postec A."/>
        </authorList>
    </citation>
    <scope>NUCLEOTIDE SEQUENCE [LARGE SCALE GENOMIC DNA]</scope>
    <source>
        <strain evidence="6 7">BP5-C20A</strain>
    </source>
</reference>
<comment type="similarity">
    <text evidence="1">Belongs to the glycosyl hydrolase 13 family.</text>
</comment>
<dbReference type="SUPFAM" id="SSF51011">
    <property type="entry name" value="Glycosyl hydrolase domain"/>
    <property type="match status" value="1"/>
</dbReference>
<dbReference type="Proteomes" id="UP001232493">
    <property type="component" value="Chromosome"/>
</dbReference>
<feature type="domain" description="Glycosyl hydrolase family 13 catalytic" evidence="5">
    <location>
        <begin position="190"/>
        <end position="592"/>
    </location>
</feature>
<dbReference type="Gene3D" id="2.60.40.10">
    <property type="entry name" value="Immunoglobulins"/>
    <property type="match status" value="1"/>
</dbReference>
<dbReference type="RefSeq" id="WP_280998251.1">
    <property type="nucleotide sequence ID" value="NZ_CP069362.1"/>
</dbReference>
<dbReference type="InterPro" id="IPR014756">
    <property type="entry name" value="Ig_E-set"/>
</dbReference>
<dbReference type="SUPFAM" id="SSF81296">
    <property type="entry name" value="E set domains"/>
    <property type="match status" value="1"/>
</dbReference>
<dbReference type="InterPro" id="IPR048650">
    <property type="entry name" value="ISOA1-3-like_C"/>
</dbReference>
<evidence type="ECO:0000313" key="6">
    <source>
        <dbReference type="EMBL" id="WGS64527.1"/>
    </source>
</evidence>
<dbReference type="InterPro" id="IPR013783">
    <property type="entry name" value="Ig-like_fold"/>
</dbReference>
<keyword evidence="3" id="KW-0809">Transit peptide</keyword>
<dbReference type="NCBIfam" id="TIGR02100">
    <property type="entry name" value="glgX_debranch"/>
    <property type="match status" value="1"/>
</dbReference>
<dbReference type="Pfam" id="PF21156">
    <property type="entry name" value="ISOA1-3_C"/>
    <property type="match status" value="1"/>
</dbReference>
<dbReference type="InterPro" id="IPR013780">
    <property type="entry name" value="Glyco_hydro_b"/>
</dbReference>
<dbReference type="Gene3D" id="2.60.40.1180">
    <property type="entry name" value="Golgi alpha-mannosidase II"/>
    <property type="match status" value="1"/>
</dbReference>
<keyword evidence="2" id="KW-0378">Hydrolase</keyword>
<dbReference type="Pfam" id="PF00128">
    <property type="entry name" value="Alpha-amylase"/>
    <property type="match status" value="2"/>
</dbReference>
<name>A0ABY8PPH8_9BACT</name>
<keyword evidence="7" id="KW-1185">Reference proteome</keyword>
<accession>A0ABY8PPH8</accession>
<organism evidence="6 7">
    <name type="scientific">Marinitoga aeolica</name>
    <dbReference type="NCBI Taxonomy" id="2809031"/>
    <lineage>
        <taxon>Bacteria</taxon>
        <taxon>Thermotogati</taxon>
        <taxon>Thermotogota</taxon>
        <taxon>Thermotogae</taxon>
        <taxon>Petrotogales</taxon>
        <taxon>Petrotogaceae</taxon>
        <taxon>Marinitoga</taxon>
    </lineage>
</organism>
<dbReference type="InterPro" id="IPR017853">
    <property type="entry name" value="GH"/>
</dbReference>
<evidence type="ECO:0000256" key="2">
    <source>
        <dbReference type="ARBA" id="ARBA00022801"/>
    </source>
</evidence>
<dbReference type="InterPro" id="IPR044505">
    <property type="entry name" value="GlgX_Isoamylase_N_E_set"/>
</dbReference>
<dbReference type="SUPFAM" id="SSF51445">
    <property type="entry name" value="(Trans)glycosidases"/>
    <property type="match status" value="1"/>
</dbReference>